<feature type="compositionally biased region" description="Polar residues" evidence="5">
    <location>
        <begin position="222"/>
        <end position="236"/>
    </location>
</feature>
<evidence type="ECO:0000256" key="2">
    <source>
        <dbReference type="ARBA" id="ARBA00022692"/>
    </source>
</evidence>
<evidence type="ECO:0000313" key="9">
    <source>
        <dbReference type="Proteomes" id="UP001202479"/>
    </source>
</evidence>
<comment type="subcellular location">
    <subcellularLocation>
        <location evidence="1">Membrane</location>
        <topology evidence="1">Multi-pass membrane protein</topology>
    </subcellularLocation>
</comment>
<keyword evidence="2 6" id="KW-0812">Transmembrane</keyword>
<name>A0AAI9WY76_9ASCO</name>
<evidence type="ECO:0000256" key="5">
    <source>
        <dbReference type="SAM" id="MobiDB-lite"/>
    </source>
</evidence>
<protein>
    <recommendedName>
        <fullName evidence="7">MARVEL domain-containing protein</fullName>
    </recommendedName>
</protein>
<organism evidence="8 9">
    <name type="scientific">Candida oxycetoniae</name>
    <dbReference type="NCBI Taxonomy" id="497107"/>
    <lineage>
        <taxon>Eukaryota</taxon>
        <taxon>Fungi</taxon>
        <taxon>Dikarya</taxon>
        <taxon>Ascomycota</taxon>
        <taxon>Saccharomycotina</taxon>
        <taxon>Pichiomycetes</taxon>
        <taxon>Debaryomycetaceae</taxon>
        <taxon>Candida/Lodderomyces clade</taxon>
        <taxon>Candida</taxon>
    </lineage>
</organism>
<dbReference type="Proteomes" id="UP001202479">
    <property type="component" value="Unassembled WGS sequence"/>
</dbReference>
<keyword evidence="9" id="KW-1185">Reference proteome</keyword>
<evidence type="ECO:0000256" key="3">
    <source>
        <dbReference type="ARBA" id="ARBA00022989"/>
    </source>
</evidence>
<dbReference type="GO" id="GO:0016020">
    <property type="term" value="C:membrane"/>
    <property type="evidence" value="ECO:0007669"/>
    <property type="project" value="UniProtKB-SubCell"/>
</dbReference>
<feature type="transmembrane region" description="Helical" evidence="6">
    <location>
        <begin position="39"/>
        <end position="60"/>
    </location>
</feature>
<dbReference type="AlphaFoldDB" id="A0AAI9WY76"/>
<feature type="transmembrane region" description="Helical" evidence="6">
    <location>
        <begin position="72"/>
        <end position="91"/>
    </location>
</feature>
<keyword evidence="3 6" id="KW-1133">Transmembrane helix</keyword>
<dbReference type="InterPro" id="IPR008253">
    <property type="entry name" value="Marvel"/>
</dbReference>
<gene>
    <name evidence="8" type="ORF">KGF56_002443</name>
</gene>
<dbReference type="RefSeq" id="XP_049180485.1">
    <property type="nucleotide sequence ID" value="XM_049323672.1"/>
</dbReference>
<evidence type="ECO:0000256" key="6">
    <source>
        <dbReference type="SAM" id="Phobius"/>
    </source>
</evidence>
<feature type="transmembrane region" description="Helical" evidence="6">
    <location>
        <begin position="111"/>
        <end position="136"/>
    </location>
</feature>
<reference evidence="8" key="1">
    <citation type="journal article" date="2022" name="DNA Res.">
        <title>Genome analysis of five recently described species of the CUG-Ser clade uncovers Candida theae as a new hybrid lineage with pathogenic potential in the Candida parapsilosis species complex.</title>
        <authorList>
            <person name="Mixao V."/>
            <person name="Del Olmo V."/>
            <person name="Hegedusova E."/>
            <person name="Saus E."/>
            <person name="Pryszcz L."/>
            <person name="Cillingova A."/>
            <person name="Nosek J."/>
            <person name="Gabaldon T."/>
        </authorList>
    </citation>
    <scope>NUCLEOTIDE SEQUENCE</scope>
    <source>
        <strain evidence="8">CBS 10844</strain>
    </source>
</reference>
<dbReference type="Pfam" id="PF01284">
    <property type="entry name" value="MARVEL"/>
    <property type="match status" value="1"/>
</dbReference>
<dbReference type="PANTHER" id="PTHR37451:SF1">
    <property type="entry name" value="MARVEL DOMAIN-CONTAINING PROTEIN"/>
    <property type="match status" value="1"/>
</dbReference>
<dbReference type="GeneID" id="73380060"/>
<comment type="caution">
    <text evidence="8">The sequence shown here is derived from an EMBL/GenBank/DDBJ whole genome shotgun (WGS) entry which is preliminary data.</text>
</comment>
<accession>A0AAI9WY76</accession>
<dbReference type="PANTHER" id="PTHR37451">
    <property type="entry name" value="MARVEL DOMAIN"/>
    <property type="match status" value="1"/>
</dbReference>
<evidence type="ECO:0000313" key="8">
    <source>
        <dbReference type="EMBL" id="KAI3404740.2"/>
    </source>
</evidence>
<evidence type="ECO:0000256" key="1">
    <source>
        <dbReference type="ARBA" id="ARBA00004141"/>
    </source>
</evidence>
<evidence type="ECO:0000256" key="4">
    <source>
        <dbReference type="ARBA" id="ARBA00023136"/>
    </source>
</evidence>
<keyword evidence="4 6" id="KW-0472">Membrane</keyword>
<dbReference type="EMBL" id="JAHUZD010000087">
    <property type="protein sequence ID" value="KAI3404740.2"/>
    <property type="molecule type" value="Genomic_DNA"/>
</dbReference>
<feature type="transmembrane region" description="Helical" evidence="6">
    <location>
        <begin position="7"/>
        <end position="27"/>
    </location>
</feature>
<feature type="domain" description="MARVEL" evidence="7">
    <location>
        <begin position="9"/>
        <end position="131"/>
    </location>
</feature>
<proteinExistence type="predicted"/>
<evidence type="ECO:0000259" key="7">
    <source>
        <dbReference type="Pfam" id="PF01284"/>
    </source>
</evidence>
<feature type="region of interest" description="Disordered" evidence="5">
    <location>
        <begin position="189"/>
        <end position="236"/>
    </location>
</feature>
<sequence>MVNVQEIISIIIRVLETILAIIALGLAGGFTADISLGRVIFTIVTAAESLVYLGYVEFLVPVAFKGKNISTLVFCCEVLNTLLYLVSWAIIAGDFPSDCNNSSWGKSNCQIYQAILPFTLLNWLLFSISFGLFLGFSYIPEIQRFSGAHTLKPTKYYWGSIFIDLPSVARQCCGLLLYQANVDKNALGEDPHKSSTVSATSPRDQEANAGIIRDADDPPAETASSKDAVTAGTNTR</sequence>